<feature type="signal peptide" evidence="2">
    <location>
        <begin position="1"/>
        <end position="30"/>
    </location>
</feature>
<protein>
    <submittedName>
        <fullName evidence="3">Uncharacterized protein</fullName>
    </submittedName>
</protein>
<dbReference type="GeneID" id="89939461"/>
<feature type="region of interest" description="Disordered" evidence="1">
    <location>
        <begin position="77"/>
        <end position="108"/>
    </location>
</feature>
<reference evidence="3" key="2">
    <citation type="submission" date="2023-05" db="EMBL/GenBank/DDBJ databases">
        <authorList>
            <consortium name="Lawrence Berkeley National Laboratory"/>
            <person name="Steindorff A."/>
            <person name="Hensen N."/>
            <person name="Bonometti L."/>
            <person name="Westerberg I."/>
            <person name="Brannstrom I.O."/>
            <person name="Guillou S."/>
            <person name="Cros-Aarteil S."/>
            <person name="Calhoun S."/>
            <person name="Haridas S."/>
            <person name="Kuo A."/>
            <person name="Mondo S."/>
            <person name="Pangilinan J."/>
            <person name="Riley R."/>
            <person name="Labutti K."/>
            <person name="Andreopoulos B."/>
            <person name="Lipzen A."/>
            <person name="Chen C."/>
            <person name="Yanf M."/>
            <person name="Daum C."/>
            <person name="Ng V."/>
            <person name="Clum A."/>
            <person name="Ohm R."/>
            <person name="Martin F."/>
            <person name="Silar P."/>
            <person name="Natvig D."/>
            <person name="Lalanne C."/>
            <person name="Gautier V."/>
            <person name="Ament-Velasquez S.L."/>
            <person name="Kruys A."/>
            <person name="Hutchinson M.I."/>
            <person name="Powell A.J."/>
            <person name="Barry K."/>
            <person name="Miller A.N."/>
            <person name="Grigoriev I.V."/>
            <person name="Debuchy R."/>
            <person name="Gladieux P."/>
            <person name="Thoren M.H."/>
            <person name="Johannesson H."/>
        </authorList>
    </citation>
    <scope>NUCLEOTIDE SEQUENCE</scope>
    <source>
        <strain evidence="3">CBS 508.74</strain>
    </source>
</reference>
<dbReference type="Proteomes" id="UP001302812">
    <property type="component" value="Unassembled WGS sequence"/>
</dbReference>
<dbReference type="RefSeq" id="XP_064669085.1">
    <property type="nucleotide sequence ID" value="XM_064815336.1"/>
</dbReference>
<evidence type="ECO:0000313" key="3">
    <source>
        <dbReference type="EMBL" id="KAK4111515.1"/>
    </source>
</evidence>
<proteinExistence type="predicted"/>
<comment type="caution">
    <text evidence="3">The sequence shown here is derived from an EMBL/GenBank/DDBJ whole genome shotgun (WGS) entry which is preliminary data.</text>
</comment>
<reference evidence="3" key="1">
    <citation type="journal article" date="2023" name="Mol. Phylogenet. Evol.">
        <title>Genome-scale phylogeny and comparative genomics of the fungal order Sordariales.</title>
        <authorList>
            <person name="Hensen N."/>
            <person name="Bonometti L."/>
            <person name="Westerberg I."/>
            <person name="Brannstrom I.O."/>
            <person name="Guillou S."/>
            <person name="Cros-Aarteil S."/>
            <person name="Calhoun S."/>
            <person name="Haridas S."/>
            <person name="Kuo A."/>
            <person name="Mondo S."/>
            <person name="Pangilinan J."/>
            <person name="Riley R."/>
            <person name="LaButti K."/>
            <person name="Andreopoulos B."/>
            <person name="Lipzen A."/>
            <person name="Chen C."/>
            <person name="Yan M."/>
            <person name="Daum C."/>
            <person name="Ng V."/>
            <person name="Clum A."/>
            <person name="Steindorff A."/>
            <person name="Ohm R.A."/>
            <person name="Martin F."/>
            <person name="Silar P."/>
            <person name="Natvig D.O."/>
            <person name="Lalanne C."/>
            <person name="Gautier V."/>
            <person name="Ament-Velasquez S.L."/>
            <person name="Kruys A."/>
            <person name="Hutchinson M.I."/>
            <person name="Powell A.J."/>
            <person name="Barry K."/>
            <person name="Miller A.N."/>
            <person name="Grigoriev I.V."/>
            <person name="Debuchy R."/>
            <person name="Gladieux P."/>
            <person name="Hiltunen Thoren M."/>
            <person name="Johannesson H."/>
        </authorList>
    </citation>
    <scope>NUCLEOTIDE SEQUENCE</scope>
    <source>
        <strain evidence="3">CBS 508.74</strain>
    </source>
</reference>
<gene>
    <name evidence="3" type="ORF">N656DRAFT_780214</name>
</gene>
<accession>A0AAN6YQ83</accession>
<feature type="compositionally biased region" description="Polar residues" evidence="1">
    <location>
        <begin position="98"/>
        <end position="108"/>
    </location>
</feature>
<evidence type="ECO:0000256" key="2">
    <source>
        <dbReference type="SAM" id="SignalP"/>
    </source>
</evidence>
<keyword evidence="4" id="KW-1185">Reference proteome</keyword>
<evidence type="ECO:0000256" key="1">
    <source>
        <dbReference type="SAM" id="MobiDB-lite"/>
    </source>
</evidence>
<name>A0AAN6YQ83_9PEZI</name>
<dbReference type="EMBL" id="MU853345">
    <property type="protein sequence ID" value="KAK4111515.1"/>
    <property type="molecule type" value="Genomic_DNA"/>
</dbReference>
<evidence type="ECO:0000313" key="4">
    <source>
        <dbReference type="Proteomes" id="UP001302812"/>
    </source>
</evidence>
<feature type="compositionally biased region" description="Basic and acidic residues" evidence="1">
    <location>
        <begin position="85"/>
        <end position="97"/>
    </location>
</feature>
<keyword evidence="2" id="KW-0732">Signal</keyword>
<dbReference type="AlphaFoldDB" id="A0AAN6YQ83"/>
<sequence length="108" mass="12275">MPQSPQQTAEIFRPWLSRLWFCSLIHLLRLNTPVLPSACCCSSNIVSPFNTVDRLLQVRDGIIDLREPLAAITSESSRWSANRNSGRDKKGNLRRQEQGSQVLNVRPM</sequence>
<organism evidence="3 4">
    <name type="scientific">Canariomyces notabilis</name>
    <dbReference type="NCBI Taxonomy" id="2074819"/>
    <lineage>
        <taxon>Eukaryota</taxon>
        <taxon>Fungi</taxon>
        <taxon>Dikarya</taxon>
        <taxon>Ascomycota</taxon>
        <taxon>Pezizomycotina</taxon>
        <taxon>Sordariomycetes</taxon>
        <taxon>Sordariomycetidae</taxon>
        <taxon>Sordariales</taxon>
        <taxon>Chaetomiaceae</taxon>
        <taxon>Canariomyces</taxon>
    </lineage>
</organism>
<feature type="chain" id="PRO_5042856151" evidence="2">
    <location>
        <begin position="31"/>
        <end position="108"/>
    </location>
</feature>